<name>A0A1H5DJH3_9ACTN</name>
<sequence>MTLPTESPAAACAVDPARWFRRPPRGSHPRVRLVCFPHAGGAASLFRDWSEELPGGIEVLAVRLPARQDRFREPPVERMDELADLITEALRPYLDLPYAFFGHSLGSDVAYEVARRLERRHGHGPQRLFVSGAAAPHVGEPVDIGDYDDPALIAEIQRLGAPGTELLDEPELAALLLPSLRADYRLSAAYRPALADLDVLRAPITALIGNHDPLVPVAEALTWAQLTSGGFNHRVYPGGHFYLERHRRTLLRLIQAVLLPA</sequence>
<evidence type="ECO:0000256" key="1">
    <source>
        <dbReference type="ARBA" id="ARBA00007169"/>
    </source>
</evidence>
<dbReference type="Pfam" id="PF00975">
    <property type="entry name" value="Thioesterase"/>
    <property type="match status" value="1"/>
</dbReference>
<keyword evidence="2" id="KW-0378">Hydrolase</keyword>
<dbReference type="RefSeq" id="WP_070021910.1">
    <property type="nucleotide sequence ID" value="NZ_FNTD01000004.1"/>
</dbReference>
<reference evidence="4 5" key="1">
    <citation type="submission" date="2016-10" db="EMBL/GenBank/DDBJ databases">
        <authorList>
            <person name="de Groot N.N."/>
        </authorList>
    </citation>
    <scope>NUCLEOTIDE SEQUENCE [LARGE SCALE GENOMIC DNA]</scope>
    <source>
        <strain evidence="4 5">DSM 40306</strain>
    </source>
</reference>
<evidence type="ECO:0000256" key="2">
    <source>
        <dbReference type="ARBA" id="ARBA00022801"/>
    </source>
</evidence>
<evidence type="ECO:0000259" key="3">
    <source>
        <dbReference type="SMART" id="SM00824"/>
    </source>
</evidence>
<evidence type="ECO:0000313" key="5">
    <source>
        <dbReference type="Proteomes" id="UP000182375"/>
    </source>
</evidence>
<dbReference type="Proteomes" id="UP000182375">
    <property type="component" value="Unassembled WGS sequence"/>
</dbReference>
<dbReference type="GeneID" id="95514902"/>
<dbReference type="InterPro" id="IPR001031">
    <property type="entry name" value="Thioesterase"/>
</dbReference>
<dbReference type="PANTHER" id="PTHR11487">
    <property type="entry name" value="THIOESTERASE"/>
    <property type="match status" value="1"/>
</dbReference>
<dbReference type="InterPro" id="IPR012223">
    <property type="entry name" value="TEII"/>
</dbReference>
<dbReference type="SMART" id="SM00824">
    <property type="entry name" value="PKS_TE"/>
    <property type="match status" value="1"/>
</dbReference>
<gene>
    <name evidence="4" type="ORF">SAMN04490357_5840</name>
</gene>
<organism evidence="4 5">
    <name type="scientific">Streptomyces misionensis</name>
    <dbReference type="NCBI Taxonomy" id="67331"/>
    <lineage>
        <taxon>Bacteria</taxon>
        <taxon>Bacillati</taxon>
        <taxon>Actinomycetota</taxon>
        <taxon>Actinomycetes</taxon>
        <taxon>Kitasatosporales</taxon>
        <taxon>Streptomycetaceae</taxon>
        <taxon>Streptomyces</taxon>
    </lineage>
</organism>
<dbReference type="InterPro" id="IPR020802">
    <property type="entry name" value="TesA-like"/>
</dbReference>
<dbReference type="Gene3D" id="3.40.50.1820">
    <property type="entry name" value="alpha/beta hydrolase"/>
    <property type="match status" value="1"/>
</dbReference>
<dbReference type="STRING" id="67331.SAMN04490357_5840"/>
<dbReference type="AlphaFoldDB" id="A0A1H5DJH3"/>
<dbReference type="GO" id="GO:0016787">
    <property type="term" value="F:hydrolase activity"/>
    <property type="evidence" value="ECO:0007669"/>
    <property type="project" value="UniProtKB-KW"/>
</dbReference>
<comment type="similarity">
    <text evidence="1">Belongs to the thioesterase family.</text>
</comment>
<protein>
    <submittedName>
        <fullName evidence="4">Pyochelin biosynthetic protein PchC</fullName>
    </submittedName>
</protein>
<dbReference type="EMBL" id="FNTD01000004">
    <property type="protein sequence ID" value="SED78958.1"/>
    <property type="molecule type" value="Genomic_DNA"/>
</dbReference>
<dbReference type="SUPFAM" id="SSF53474">
    <property type="entry name" value="alpha/beta-Hydrolases"/>
    <property type="match status" value="1"/>
</dbReference>
<proteinExistence type="inferred from homology"/>
<dbReference type="PANTHER" id="PTHR11487:SF0">
    <property type="entry name" value="S-ACYL FATTY ACID SYNTHASE THIOESTERASE, MEDIUM CHAIN"/>
    <property type="match status" value="1"/>
</dbReference>
<dbReference type="GO" id="GO:0008610">
    <property type="term" value="P:lipid biosynthetic process"/>
    <property type="evidence" value="ECO:0007669"/>
    <property type="project" value="TreeGrafter"/>
</dbReference>
<accession>A0A1H5DJH3</accession>
<dbReference type="InterPro" id="IPR029058">
    <property type="entry name" value="AB_hydrolase_fold"/>
</dbReference>
<feature type="domain" description="Thioesterase TesA-like" evidence="3">
    <location>
        <begin position="34"/>
        <end position="258"/>
    </location>
</feature>
<evidence type="ECO:0000313" key="4">
    <source>
        <dbReference type="EMBL" id="SED78958.1"/>
    </source>
</evidence>